<gene>
    <name evidence="2" type="ORF">F2P81_014479</name>
    <name evidence="1" type="ORF">SMAX5B_001383</name>
</gene>
<organism evidence="1 3">
    <name type="scientific">Scophthalmus maximus</name>
    <name type="common">Turbot</name>
    <name type="synonym">Psetta maxima</name>
    <dbReference type="NCBI Taxonomy" id="52904"/>
    <lineage>
        <taxon>Eukaryota</taxon>
        <taxon>Metazoa</taxon>
        <taxon>Chordata</taxon>
        <taxon>Craniata</taxon>
        <taxon>Vertebrata</taxon>
        <taxon>Euteleostomi</taxon>
        <taxon>Actinopterygii</taxon>
        <taxon>Neopterygii</taxon>
        <taxon>Teleostei</taxon>
        <taxon>Neoteleostei</taxon>
        <taxon>Acanthomorphata</taxon>
        <taxon>Carangaria</taxon>
        <taxon>Pleuronectiformes</taxon>
        <taxon>Pleuronectoidei</taxon>
        <taxon>Scophthalmidae</taxon>
        <taxon>Scophthalmus</taxon>
    </lineage>
</organism>
<dbReference type="Proteomes" id="UP000438429">
    <property type="component" value="Unassembled WGS sequence"/>
</dbReference>
<name>A0A2U9CP06_SCOMX</name>
<reference evidence="1 3" key="1">
    <citation type="submission" date="2017-12" db="EMBL/GenBank/DDBJ databases">
        <title>Integrating genomic resources of turbot (Scophthalmus maximus) in depth evaluation of genetic and physical mapping variation across individuals.</title>
        <authorList>
            <person name="Martinez P."/>
        </authorList>
    </citation>
    <scope>NUCLEOTIDE SEQUENCE [LARGE SCALE GENOMIC DNA]</scope>
</reference>
<evidence type="ECO:0000313" key="1">
    <source>
        <dbReference type="EMBL" id="AWP18301.1"/>
    </source>
</evidence>
<dbReference type="Proteomes" id="UP000246464">
    <property type="component" value="Chromosome 19"/>
</dbReference>
<sequence>MRRGPQRPCREEQPVVPRRCVLSFCLLISDSPCRSAASAVRWVRLGATRTSEIQLEPDRFGSAGTRVSPSRTSPECAATFGAAAEKRRRRSLDDMTSCPCLCPHTARPHKVASYPTVSSRRPPN</sequence>
<dbReference type="AlphaFoldDB" id="A0A2U9CP06"/>
<protein>
    <submittedName>
        <fullName evidence="1">Uncharacterized protein</fullName>
    </submittedName>
</protein>
<dbReference type="EMBL" id="VEVO01000013">
    <property type="protein sequence ID" value="KAF0032189.1"/>
    <property type="molecule type" value="Genomic_DNA"/>
</dbReference>
<evidence type="ECO:0000313" key="3">
    <source>
        <dbReference type="Proteomes" id="UP000246464"/>
    </source>
</evidence>
<dbReference type="EMBL" id="CP026261">
    <property type="protein sequence ID" value="AWP18301.1"/>
    <property type="molecule type" value="Genomic_DNA"/>
</dbReference>
<reference evidence="2 4" key="2">
    <citation type="submission" date="2019-06" db="EMBL/GenBank/DDBJ databases">
        <title>Draft genomes of female and male turbot (Scophthalmus maximus).</title>
        <authorList>
            <person name="Xu H."/>
            <person name="Xu X.-W."/>
            <person name="Shao C."/>
            <person name="Chen S."/>
        </authorList>
    </citation>
    <scope>NUCLEOTIDE SEQUENCE [LARGE SCALE GENOMIC DNA]</scope>
    <source>
        <strain evidence="2">Ysfricsl-2016a</strain>
        <tissue evidence="2">Blood</tissue>
    </source>
</reference>
<proteinExistence type="predicted"/>
<evidence type="ECO:0000313" key="4">
    <source>
        <dbReference type="Proteomes" id="UP000438429"/>
    </source>
</evidence>
<accession>A0A2U9CP06</accession>
<evidence type="ECO:0000313" key="2">
    <source>
        <dbReference type="EMBL" id="KAF0032189.1"/>
    </source>
</evidence>
<keyword evidence="3" id="KW-1185">Reference proteome</keyword>